<dbReference type="EMBL" id="LJIJ01001167">
    <property type="protein sequence ID" value="ODM92717.1"/>
    <property type="molecule type" value="Genomic_DNA"/>
</dbReference>
<dbReference type="STRING" id="48709.A0A1D2MI85"/>
<dbReference type="PANTHER" id="PTHR33053:SF9">
    <property type="entry name" value="AGAP000105-PA"/>
    <property type="match status" value="1"/>
</dbReference>
<dbReference type="PANTHER" id="PTHR33053">
    <property type="entry name" value="PROTEIN, PUTATIVE-RELATED"/>
    <property type="match status" value="1"/>
</dbReference>
<reference evidence="1 2" key="1">
    <citation type="journal article" date="2016" name="Genome Biol. Evol.">
        <title>Gene Family Evolution Reflects Adaptation to Soil Environmental Stressors in the Genome of the Collembolan Orchesella cincta.</title>
        <authorList>
            <person name="Faddeeva-Vakhrusheva A."/>
            <person name="Derks M.F."/>
            <person name="Anvar S.Y."/>
            <person name="Agamennone V."/>
            <person name="Suring W."/>
            <person name="Smit S."/>
            <person name="van Straalen N.M."/>
            <person name="Roelofs D."/>
        </authorList>
    </citation>
    <scope>NUCLEOTIDE SEQUENCE [LARGE SCALE GENOMIC DNA]</scope>
    <source>
        <tissue evidence="1">Mixed pool</tissue>
    </source>
</reference>
<comment type="caution">
    <text evidence="1">The sequence shown here is derived from an EMBL/GenBank/DDBJ whole genome shotgun (WGS) entry which is preliminary data.</text>
</comment>
<dbReference type="AlphaFoldDB" id="A0A1D2MI85"/>
<gene>
    <name evidence="1" type="ORF">Ocin01_13967</name>
</gene>
<protein>
    <submittedName>
        <fullName evidence="1">Uncharacterized protein</fullName>
    </submittedName>
</protein>
<keyword evidence="2" id="KW-1185">Reference proteome</keyword>
<accession>A0A1D2MI85</accession>
<feature type="non-terminal residue" evidence="1">
    <location>
        <position position="271"/>
    </location>
</feature>
<name>A0A1D2MI85_ORCCI</name>
<dbReference type="Proteomes" id="UP000094527">
    <property type="component" value="Unassembled WGS sequence"/>
</dbReference>
<evidence type="ECO:0000313" key="1">
    <source>
        <dbReference type="EMBL" id="ODM92717.1"/>
    </source>
</evidence>
<proteinExistence type="predicted"/>
<dbReference type="OrthoDB" id="10062362at2759"/>
<sequence>MASYSSRRRRVKEQAQVILQSLRREVTEQCSLADPSLHADTSEDLRPDFAAPAESAWDVNILDNTKVFESVTTENVVCSSNIELQDSSLLKPQIVTENLPICSKTLLKTPRKLQIQRISGGHYYYFGIRTHLEKAISMEKSKFQFPIMEPFNISNLLTLSISTDGIPICKSTGLGMWPILMKVDQVRAAGPYLCALFSGETKPSSISEFMKPFLEELTNLENEGIEFGGVHYSIRVSSVIADAPARSFVKAIKGHTGYHSCERCIDDGEWC</sequence>
<evidence type="ECO:0000313" key="2">
    <source>
        <dbReference type="Proteomes" id="UP000094527"/>
    </source>
</evidence>
<organism evidence="1 2">
    <name type="scientific">Orchesella cincta</name>
    <name type="common">Springtail</name>
    <name type="synonym">Podura cincta</name>
    <dbReference type="NCBI Taxonomy" id="48709"/>
    <lineage>
        <taxon>Eukaryota</taxon>
        <taxon>Metazoa</taxon>
        <taxon>Ecdysozoa</taxon>
        <taxon>Arthropoda</taxon>
        <taxon>Hexapoda</taxon>
        <taxon>Collembola</taxon>
        <taxon>Entomobryomorpha</taxon>
        <taxon>Entomobryoidea</taxon>
        <taxon>Orchesellidae</taxon>
        <taxon>Orchesellinae</taxon>
        <taxon>Orchesella</taxon>
    </lineage>
</organism>